<dbReference type="SUPFAM" id="SSF52317">
    <property type="entry name" value="Class I glutamine amidotransferase-like"/>
    <property type="match status" value="1"/>
</dbReference>
<feature type="domain" description="DJ-1/PfpI" evidence="4">
    <location>
        <begin position="25"/>
        <end position="213"/>
    </location>
</feature>
<evidence type="ECO:0000256" key="2">
    <source>
        <dbReference type="ARBA" id="ARBA00023239"/>
    </source>
</evidence>
<sequence length="217" mass="23652">MKKILMVVTNHAKIGEGKTGLWLEEFAVPYQEFKKQGYEVKVVSIEGGEVPLDENSLADDHGQFDQEKELLKNTAALTREDAHGFDAIFLPGGHGTVFDFPNSRNLQVVVSQMAQDDKVVSAVCHGPAGLVTATYEDGTPIVKGKKVAAFTDAEELETGLEKEVPFLLETRLRELGANIVKGDNWSDVSVIDGRLVTGQNPQSSKSTALKVIEVLEK</sequence>
<evidence type="ECO:0000313" key="5">
    <source>
        <dbReference type="EMBL" id="EIT85709.1"/>
    </source>
</evidence>
<evidence type="ECO:0000259" key="4">
    <source>
        <dbReference type="Pfam" id="PF01965"/>
    </source>
</evidence>
<dbReference type="GO" id="GO:0019243">
    <property type="term" value="P:methylglyoxal catabolic process to D-lactate via S-lactoyl-glutathione"/>
    <property type="evidence" value="ECO:0007669"/>
    <property type="project" value="TreeGrafter"/>
</dbReference>
<dbReference type="RefSeq" id="WP_007201641.1">
    <property type="nucleotide sequence ID" value="NZ_AKKV01000024.1"/>
</dbReference>
<dbReference type="GO" id="GO:0019172">
    <property type="term" value="F:glyoxalase III activity"/>
    <property type="evidence" value="ECO:0007669"/>
    <property type="project" value="TreeGrafter"/>
</dbReference>
<dbReference type="Proteomes" id="UP000004080">
    <property type="component" value="Unassembled WGS sequence"/>
</dbReference>
<dbReference type="PANTHER" id="PTHR48094:SF11">
    <property type="entry name" value="GLUTATHIONE-INDEPENDENT GLYOXALASE HSP31-RELATED"/>
    <property type="match status" value="1"/>
</dbReference>
<evidence type="ECO:0000256" key="3">
    <source>
        <dbReference type="ARBA" id="ARBA00038493"/>
    </source>
</evidence>
<dbReference type="AlphaFoldDB" id="I8AJK7"/>
<comment type="caution">
    <text evidence="5">The sequence shown here is derived from an EMBL/GenBank/DDBJ whole genome shotgun (WGS) entry which is preliminary data.</text>
</comment>
<keyword evidence="6" id="KW-1185">Reference proteome</keyword>
<organism evidence="5 6">
    <name type="scientific">Fictibacillus macauensis ZFHKF-1</name>
    <dbReference type="NCBI Taxonomy" id="1196324"/>
    <lineage>
        <taxon>Bacteria</taxon>
        <taxon>Bacillati</taxon>
        <taxon>Bacillota</taxon>
        <taxon>Bacilli</taxon>
        <taxon>Bacillales</taxon>
        <taxon>Fictibacillaceae</taxon>
        <taxon>Fictibacillus</taxon>
    </lineage>
</organism>
<dbReference type="InterPro" id="IPR002818">
    <property type="entry name" value="DJ-1/PfpI"/>
</dbReference>
<keyword evidence="1" id="KW-0346">Stress response</keyword>
<dbReference type="PATRIC" id="fig|1196324.3.peg.1586"/>
<gene>
    <name evidence="5" type="ORF">A374_07739</name>
</gene>
<protein>
    <submittedName>
        <fullName evidence="5">ThiJ/PfpI domain-containing protein</fullName>
    </submittedName>
</protein>
<dbReference type="Pfam" id="PF01965">
    <property type="entry name" value="DJ-1_PfpI"/>
    <property type="match status" value="1"/>
</dbReference>
<accession>I8AJK7</accession>
<dbReference type="STRING" id="1196324.A374_07739"/>
<comment type="similarity">
    <text evidence="3">Belongs to the peptidase C56 family. HSP31-like subfamily.</text>
</comment>
<name>I8AJK7_9BACL</name>
<dbReference type="InterPro" id="IPR050325">
    <property type="entry name" value="Prot/Nucl_acid_deglycase"/>
</dbReference>
<dbReference type="GO" id="GO:0005737">
    <property type="term" value="C:cytoplasm"/>
    <property type="evidence" value="ECO:0007669"/>
    <property type="project" value="TreeGrafter"/>
</dbReference>
<evidence type="ECO:0000313" key="6">
    <source>
        <dbReference type="Proteomes" id="UP000004080"/>
    </source>
</evidence>
<evidence type="ECO:0000256" key="1">
    <source>
        <dbReference type="ARBA" id="ARBA00023016"/>
    </source>
</evidence>
<reference evidence="5 6" key="1">
    <citation type="journal article" date="2012" name="J. Bacteriol.">
        <title>Genome of Bacillus macauensis ZFHKF-1, a Long-Chain-Forming Bacterium.</title>
        <authorList>
            <person name="Cai L."/>
            <person name="Zhang T."/>
        </authorList>
    </citation>
    <scope>NUCLEOTIDE SEQUENCE [LARGE SCALE GENOMIC DNA]</scope>
    <source>
        <strain evidence="5 6">ZFHKF-1</strain>
    </source>
</reference>
<dbReference type="PANTHER" id="PTHR48094">
    <property type="entry name" value="PROTEIN/NUCLEIC ACID DEGLYCASE DJ-1-RELATED"/>
    <property type="match status" value="1"/>
</dbReference>
<keyword evidence="2" id="KW-0456">Lyase</keyword>
<dbReference type="EMBL" id="AKKV01000024">
    <property type="protein sequence ID" value="EIT85709.1"/>
    <property type="molecule type" value="Genomic_DNA"/>
</dbReference>
<proteinExistence type="inferred from homology"/>
<dbReference type="InterPro" id="IPR029062">
    <property type="entry name" value="Class_I_gatase-like"/>
</dbReference>
<dbReference type="OrthoDB" id="9792284at2"/>
<dbReference type="Gene3D" id="3.40.50.880">
    <property type="match status" value="1"/>
</dbReference>
<dbReference type="CDD" id="cd03141">
    <property type="entry name" value="GATase1_Hsp31_like"/>
    <property type="match status" value="1"/>
</dbReference>
<dbReference type="eggNOG" id="COG0693">
    <property type="taxonomic scope" value="Bacteria"/>
</dbReference>